<dbReference type="SMART" id="SM00448">
    <property type="entry name" value="REC"/>
    <property type="match status" value="1"/>
</dbReference>
<evidence type="ECO:0000256" key="2">
    <source>
        <dbReference type="PROSITE-ProRule" id="PRU00169"/>
    </source>
</evidence>
<dbReference type="InterPro" id="IPR007492">
    <property type="entry name" value="LytTR_DNA-bd_dom"/>
</dbReference>
<dbReference type="SUPFAM" id="SSF52172">
    <property type="entry name" value="CheY-like"/>
    <property type="match status" value="1"/>
</dbReference>
<keyword evidence="1" id="KW-0902">Two-component regulatory system</keyword>
<evidence type="ECO:0000313" key="6">
    <source>
        <dbReference type="Proteomes" id="UP000528457"/>
    </source>
</evidence>
<feature type="domain" description="Response regulatory" evidence="3">
    <location>
        <begin position="7"/>
        <end position="118"/>
    </location>
</feature>
<proteinExistence type="predicted"/>
<keyword evidence="5" id="KW-0238">DNA-binding</keyword>
<organism evidence="5 6">
    <name type="scientific">Pseudoteredinibacter isoporae</name>
    <dbReference type="NCBI Taxonomy" id="570281"/>
    <lineage>
        <taxon>Bacteria</taxon>
        <taxon>Pseudomonadati</taxon>
        <taxon>Pseudomonadota</taxon>
        <taxon>Gammaproteobacteria</taxon>
        <taxon>Cellvibrionales</taxon>
        <taxon>Cellvibrionaceae</taxon>
        <taxon>Pseudoteredinibacter</taxon>
    </lineage>
</organism>
<dbReference type="PROSITE" id="PS50110">
    <property type="entry name" value="RESPONSE_REGULATORY"/>
    <property type="match status" value="1"/>
</dbReference>
<feature type="domain" description="HTH LytTR-type" evidence="4">
    <location>
        <begin position="135"/>
        <end position="201"/>
    </location>
</feature>
<keyword evidence="6" id="KW-1185">Reference proteome</keyword>
<dbReference type="Gene3D" id="3.40.50.2300">
    <property type="match status" value="1"/>
</dbReference>
<keyword evidence="2" id="KW-0597">Phosphoprotein</keyword>
<protein>
    <submittedName>
        <fullName evidence="5">DNA-binding LytR/AlgR family response regulator</fullName>
    </submittedName>
</protein>
<dbReference type="Gene3D" id="2.40.50.1020">
    <property type="entry name" value="LytTr DNA-binding domain"/>
    <property type="match status" value="1"/>
</dbReference>
<dbReference type="GO" id="GO:0003677">
    <property type="term" value="F:DNA binding"/>
    <property type="evidence" value="ECO:0007669"/>
    <property type="project" value="UniProtKB-KW"/>
</dbReference>
<dbReference type="PANTHER" id="PTHR37299:SF1">
    <property type="entry name" value="STAGE 0 SPORULATION PROTEIN A HOMOLOG"/>
    <property type="match status" value="1"/>
</dbReference>
<dbReference type="SMART" id="SM00850">
    <property type="entry name" value="LytTR"/>
    <property type="match status" value="1"/>
</dbReference>
<dbReference type="PANTHER" id="PTHR37299">
    <property type="entry name" value="TRANSCRIPTIONAL REGULATOR-RELATED"/>
    <property type="match status" value="1"/>
</dbReference>
<evidence type="ECO:0000259" key="3">
    <source>
        <dbReference type="PROSITE" id="PS50110"/>
    </source>
</evidence>
<sequence length="231" mass="26625">MTSKRYQCLIVDDESLGRELIAAHLQQLPQFDIVSMCSSAIEASQILNQKSIDLLFLDIEMPVLKGTDFYGSLTHKPKVIFTTAHRDYALDGFELEAVDYLLKPITFSRFFKAVERFLAQQESPKVSSSSVASHLFVRCDRKEVKIYFDDVLYIRGLKDYIEIHTTKRKLVVKSSLSSFFEKLPSHFIKTHRSYIVNPAHISAYTKHDIEIDDREIPIGDSFQDDVLKRIL</sequence>
<comment type="caution">
    <text evidence="5">The sequence shown here is derived from an EMBL/GenBank/DDBJ whole genome shotgun (WGS) entry which is preliminary data.</text>
</comment>
<dbReference type="AlphaFoldDB" id="A0A7X0JRU8"/>
<dbReference type="InterPro" id="IPR046947">
    <property type="entry name" value="LytR-like"/>
</dbReference>
<name>A0A7X0JRU8_9GAMM</name>
<dbReference type="InParanoid" id="A0A7X0JRU8"/>
<accession>A0A7X0JRU8</accession>
<dbReference type="RefSeq" id="WP_166849326.1">
    <property type="nucleotide sequence ID" value="NZ_JAAONY010000001.1"/>
</dbReference>
<evidence type="ECO:0000313" key="5">
    <source>
        <dbReference type="EMBL" id="MBB6521139.1"/>
    </source>
</evidence>
<reference evidence="5 6" key="1">
    <citation type="submission" date="2020-08" db="EMBL/GenBank/DDBJ databases">
        <title>Genomic Encyclopedia of Type Strains, Phase IV (KMG-IV): sequencing the most valuable type-strain genomes for metagenomic binning, comparative biology and taxonomic classification.</title>
        <authorList>
            <person name="Goeker M."/>
        </authorList>
    </citation>
    <scope>NUCLEOTIDE SEQUENCE [LARGE SCALE GENOMIC DNA]</scope>
    <source>
        <strain evidence="5 6">DSM 22368</strain>
    </source>
</reference>
<dbReference type="Pfam" id="PF04397">
    <property type="entry name" value="LytTR"/>
    <property type="match status" value="1"/>
</dbReference>
<dbReference type="Pfam" id="PF00072">
    <property type="entry name" value="Response_reg"/>
    <property type="match status" value="1"/>
</dbReference>
<feature type="modified residue" description="4-aspartylphosphate" evidence="2">
    <location>
        <position position="58"/>
    </location>
</feature>
<dbReference type="PROSITE" id="PS50930">
    <property type="entry name" value="HTH_LYTTR"/>
    <property type="match status" value="1"/>
</dbReference>
<evidence type="ECO:0000259" key="4">
    <source>
        <dbReference type="PROSITE" id="PS50930"/>
    </source>
</evidence>
<dbReference type="Proteomes" id="UP000528457">
    <property type="component" value="Unassembled WGS sequence"/>
</dbReference>
<dbReference type="EMBL" id="JACHHT010000001">
    <property type="protein sequence ID" value="MBB6521139.1"/>
    <property type="molecule type" value="Genomic_DNA"/>
</dbReference>
<dbReference type="GO" id="GO:0000156">
    <property type="term" value="F:phosphorelay response regulator activity"/>
    <property type="evidence" value="ECO:0007669"/>
    <property type="project" value="InterPro"/>
</dbReference>
<dbReference type="InterPro" id="IPR011006">
    <property type="entry name" value="CheY-like_superfamily"/>
</dbReference>
<evidence type="ECO:0000256" key="1">
    <source>
        <dbReference type="ARBA" id="ARBA00023012"/>
    </source>
</evidence>
<dbReference type="InterPro" id="IPR001789">
    <property type="entry name" value="Sig_transdc_resp-reg_receiver"/>
</dbReference>
<gene>
    <name evidence="5" type="ORF">HNR48_001417</name>
</gene>